<reference evidence="2 3" key="1">
    <citation type="submission" date="2020-04" db="EMBL/GenBank/DDBJ databases">
        <title>Genome Sequencing and Assembley of Pseudoalteromonas artica.</title>
        <authorList>
            <person name="Akerly B."/>
            <person name="Cook G."/>
        </authorList>
    </citation>
    <scope>NUCLEOTIDE SEQUENCE [LARGE SCALE GENOMIC DNA]</scope>
    <source>
        <strain evidence="2 3">NEC-BIFX-0059</strain>
    </source>
</reference>
<feature type="transmembrane region" description="Helical" evidence="1">
    <location>
        <begin position="95"/>
        <end position="115"/>
    </location>
</feature>
<keyword evidence="1" id="KW-0812">Transmembrane</keyword>
<accession>A0A7X9U4N8</accession>
<comment type="caution">
    <text evidence="2">The sequence shown here is derived from an EMBL/GenBank/DDBJ whole genome shotgun (WGS) entry which is preliminary data.</text>
</comment>
<feature type="transmembrane region" description="Helical" evidence="1">
    <location>
        <begin position="68"/>
        <end position="89"/>
    </location>
</feature>
<sequence>MIAHKKLDILYLDGIAGLLAGLTLFSFQSWFYEIYSLPLYALQFITVANILYGVCALLLAFKRTRSLLAIKVLAIANCFWVITCIFFIFEYVNSASWIGISLLIFESIFVGYLAYFEWVNSASLVYGPAYKQRVKNTYF</sequence>
<name>A0A7X9U4N8_9GAMM</name>
<dbReference type="RefSeq" id="WP_170071251.1">
    <property type="nucleotide sequence ID" value="NZ_JABBCX010000002.1"/>
</dbReference>
<feature type="transmembrane region" description="Helical" evidence="1">
    <location>
        <begin position="37"/>
        <end position="61"/>
    </location>
</feature>
<dbReference type="EMBL" id="JABBCX010000002">
    <property type="protein sequence ID" value="NMF47522.1"/>
    <property type="molecule type" value="Genomic_DNA"/>
</dbReference>
<organism evidence="2 3">
    <name type="scientific">Pseudoalteromonas arctica</name>
    <dbReference type="NCBI Taxonomy" id="394751"/>
    <lineage>
        <taxon>Bacteria</taxon>
        <taxon>Pseudomonadati</taxon>
        <taxon>Pseudomonadota</taxon>
        <taxon>Gammaproteobacteria</taxon>
        <taxon>Alteromonadales</taxon>
        <taxon>Pseudoalteromonadaceae</taxon>
        <taxon>Pseudoalteromonas</taxon>
    </lineage>
</organism>
<keyword evidence="1" id="KW-1133">Transmembrane helix</keyword>
<protein>
    <submittedName>
        <fullName evidence="2">Uncharacterized protein</fullName>
    </submittedName>
</protein>
<evidence type="ECO:0000313" key="3">
    <source>
        <dbReference type="Proteomes" id="UP000519126"/>
    </source>
</evidence>
<feature type="transmembrane region" description="Helical" evidence="1">
    <location>
        <begin position="9"/>
        <end position="31"/>
    </location>
</feature>
<keyword evidence="1" id="KW-0472">Membrane</keyword>
<dbReference type="AlphaFoldDB" id="A0A7X9U4N8"/>
<evidence type="ECO:0000313" key="2">
    <source>
        <dbReference type="EMBL" id="NMF47522.1"/>
    </source>
</evidence>
<evidence type="ECO:0000256" key="1">
    <source>
        <dbReference type="SAM" id="Phobius"/>
    </source>
</evidence>
<proteinExistence type="predicted"/>
<dbReference type="Proteomes" id="UP000519126">
    <property type="component" value="Unassembled WGS sequence"/>
</dbReference>
<gene>
    <name evidence="2" type="ORF">HHL01_04935</name>
</gene>